<gene>
    <name evidence="1" type="ORF">PENCOP_c001G07875</name>
</gene>
<name>A0A1V6V8R7_9EURO</name>
<dbReference type="Proteomes" id="UP000191500">
    <property type="component" value="Unassembled WGS sequence"/>
</dbReference>
<evidence type="ECO:0000313" key="2">
    <source>
        <dbReference type="Proteomes" id="UP000191500"/>
    </source>
</evidence>
<reference evidence="2" key="1">
    <citation type="journal article" date="2017" name="Nat. Microbiol.">
        <title>Global analysis of biosynthetic gene clusters reveals vast potential of secondary metabolite production in Penicillium species.</title>
        <authorList>
            <person name="Nielsen J.C."/>
            <person name="Grijseels S."/>
            <person name="Prigent S."/>
            <person name="Ji B."/>
            <person name="Dainat J."/>
            <person name="Nielsen K.F."/>
            <person name="Frisvad J.C."/>
            <person name="Workman M."/>
            <person name="Nielsen J."/>
        </authorList>
    </citation>
    <scope>NUCLEOTIDE SEQUENCE [LARGE SCALE GENOMIC DNA]</scope>
    <source>
        <strain evidence="2">IBT 31321</strain>
    </source>
</reference>
<comment type="caution">
    <text evidence="1">The sequence shown here is derived from an EMBL/GenBank/DDBJ whole genome shotgun (WGS) entry which is preliminary data.</text>
</comment>
<proteinExistence type="predicted"/>
<evidence type="ECO:0000313" key="1">
    <source>
        <dbReference type="EMBL" id="OQE47080.1"/>
    </source>
</evidence>
<protein>
    <submittedName>
        <fullName evidence="1">Uncharacterized protein</fullName>
    </submittedName>
</protein>
<organism evidence="1 2">
    <name type="scientific">Penicillium coprophilum</name>
    <dbReference type="NCBI Taxonomy" id="36646"/>
    <lineage>
        <taxon>Eukaryota</taxon>
        <taxon>Fungi</taxon>
        <taxon>Dikarya</taxon>
        <taxon>Ascomycota</taxon>
        <taxon>Pezizomycotina</taxon>
        <taxon>Eurotiomycetes</taxon>
        <taxon>Eurotiomycetidae</taxon>
        <taxon>Eurotiales</taxon>
        <taxon>Aspergillaceae</taxon>
        <taxon>Penicillium</taxon>
    </lineage>
</organism>
<sequence>MSDAFTNGIIAP</sequence>
<accession>A0A1V6V8R7</accession>
<keyword evidence="2" id="KW-1185">Reference proteome</keyword>
<dbReference type="EMBL" id="MDDG01000001">
    <property type="protein sequence ID" value="OQE47080.1"/>
    <property type="molecule type" value="Genomic_DNA"/>
</dbReference>